<feature type="region of interest" description="Disordered" evidence="1">
    <location>
        <begin position="123"/>
        <end position="244"/>
    </location>
</feature>
<comment type="caution">
    <text evidence="2">The sequence shown here is derived from an EMBL/GenBank/DDBJ whole genome shotgun (WGS) entry which is preliminary data.</text>
</comment>
<feature type="region of interest" description="Disordered" evidence="1">
    <location>
        <begin position="856"/>
        <end position="968"/>
    </location>
</feature>
<evidence type="ECO:0000256" key="1">
    <source>
        <dbReference type="SAM" id="MobiDB-lite"/>
    </source>
</evidence>
<feature type="compositionally biased region" description="Low complexity" evidence="1">
    <location>
        <begin position="1066"/>
        <end position="1083"/>
    </location>
</feature>
<keyword evidence="3" id="KW-1185">Reference proteome</keyword>
<proteinExistence type="predicted"/>
<feature type="compositionally biased region" description="Polar residues" evidence="1">
    <location>
        <begin position="868"/>
        <end position="904"/>
    </location>
</feature>
<feature type="compositionally biased region" description="Basic and acidic residues" evidence="1">
    <location>
        <begin position="428"/>
        <end position="437"/>
    </location>
</feature>
<organism evidence="2 3">
    <name type="scientific">Imshaugia aleurites</name>
    <dbReference type="NCBI Taxonomy" id="172621"/>
    <lineage>
        <taxon>Eukaryota</taxon>
        <taxon>Fungi</taxon>
        <taxon>Dikarya</taxon>
        <taxon>Ascomycota</taxon>
        <taxon>Pezizomycotina</taxon>
        <taxon>Lecanoromycetes</taxon>
        <taxon>OSLEUM clade</taxon>
        <taxon>Lecanoromycetidae</taxon>
        <taxon>Lecanorales</taxon>
        <taxon>Lecanorineae</taxon>
        <taxon>Parmeliaceae</taxon>
        <taxon>Imshaugia</taxon>
    </lineage>
</organism>
<accession>A0A8H3IDL6</accession>
<feature type="compositionally biased region" description="Polar residues" evidence="1">
    <location>
        <begin position="9"/>
        <end position="24"/>
    </location>
</feature>
<feature type="region of interest" description="Disordered" evidence="1">
    <location>
        <begin position="665"/>
        <end position="808"/>
    </location>
</feature>
<feature type="region of interest" description="Disordered" evidence="1">
    <location>
        <begin position="261"/>
        <end position="286"/>
    </location>
</feature>
<feature type="compositionally biased region" description="Polar residues" evidence="1">
    <location>
        <begin position="458"/>
        <end position="477"/>
    </location>
</feature>
<feature type="region of interest" description="Disordered" evidence="1">
    <location>
        <begin position="508"/>
        <end position="528"/>
    </location>
</feature>
<protein>
    <submittedName>
        <fullName evidence="2">Uncharacterized protein</fullName>
    </submittedName>
</protein>
<feature type="compositionally biased region" description="Low complexity" evidence="1">
    <location>
        <begin position="951"/>
        <end position="962"/>
    </location>
</feature>
<feature type="region of interest" description="Disordered" evidence="1">
    <location>
        <begin position="1047"/>
        <end position="1106"/>
    </location>
</feature>
<feature type="region of interest" description="Disordered" evidence="1">
    <location>
        <begin position="1"/>
        <end position="101"/>
    </location>
</feature>
<feature type="compositionally biased region" description="Polar residues" evidence="1">
    <location>
        <begin position="207"/>
        <end position="216"/>
    </location>
</feature>
<feature type="compositionally biased region" description="Polar residues" evidence="1">
    <location>
        <begin position="519"/>
        <end position="528"/>
    </location>
</feature>
<dbReference type="Proteomes" id="UP000664534">
    <property type="component" value="Unassembled WGS sequence"/>
</dbReference>
<feature type="compositionally biased region" description="Polar residues" evidence="1">
    <location>
        <begin position="761"/>
        <end position="772"/>
    </location>
</feature>
<reference evidence="2" key="1">
    <citation type="submission" date="2021-03" db="EMBL/GenBank/DDBJ databases">
        <authorList>
            <person name="Tagirdzhanova G."/>
        </authorList>
    </citation>
    <scope>NUCLEOTIDE SEQUENCE</scope>
</reference>
<evidence type="ECO:0000313" key="2">
    <source>
        <dbReference type="EMBL" id="CAF9916900.1"/>
    </source>
</evidence>
<feature type="compositionally biased region" description="Low complexity" evidence="1">
    <location>
        <begin position="147"/>
        <end position="159"/>
    </location>
</feature>
<feature type="compositionally biased region" description="Polar residues" evidence="1">
    <location>
        <begin position="47"/>
        <end position="66"/>
    </location>
</feature>
<sequence length="1149" mass="127020">MTVVPLSELPSNNSARNGIGQSQGDVHDGRSRTGTPSADENSDILKNPSSIQSMLRNTTETGNVGQFSIKPSRVPPSLPRPSKARATPSKQRQPGAHYNRHEDSNILHTPLHFRQETIAFNGSGFQNQIPRPHRAPARSPSFEDYRSYSTTKSSYASHSHATHHTHTNVGHSGPGGPHNLRPRSPFAYPTRLKRPGYRPSSPALSEFNKQNRSQTSLHRRPSFRTNSPSSLHTNGAPSPWRKGVNRSDPLLRYYPQSAVSIAGIGSSPSPTSTRPPTPKASPSLKSIANSTNSLQATTTNPSWIHPQSPSPLPIFYDYTEDFEEQGVEQQDYSHYVSMSTGTLAEQPMLDTATTTYYELAASPDTTSGIELQSDNSFPKLKTQVTDNRFDQTTSQFEVDDQSSMQALHKDLSEVPELPEGDVSNAEVETARAKHDDGPPDQELLNPFPEQASHFLATAEQSKQSPDQEQPRKSLSQVEITASTWRISRSPHRPTSSLVDSIHSVKSVLQPVSEREDSSPTDWNAVPNTVASPPLVGQLAAESDHGKSLEGENRHSVQLIRAVSLEDHSGNEHTVTEIISPTPERSVTSPSNVSRFSKILSINDDLLDLDELANRIKGKDRANSPMHSIMDSRTRVARIEPPWRKLSVQLRDISTRQNAADYALVEASDSEGEPELTPGLRQTFCKPDDSSLDDQPGSPPITLPSQLVHRGYPGLLSIRRSPAVRRSTSDIRTVQDPPNAHPTEDLRSPDGNRTHIALNLDVKQSSPIQSSTHPKPESPTRYSIHKSLIPEIKPPPPPDKELPSLPDERPAVVSLSPPVAPRLLSLPFKFTPLIQRRSEEETASVAEVETVTSPSLCQGEKTHKDQGTAMPTSATKFGLDRSSTASSPDSRPWNLDTSYPWTDQQPKLEVTMPEPTEDPNRSTRSLPRFRFKVQRASSTTEGTGKITRYPLSSDASPSPFASSQDTFQGTAFRRKRYPTLSVMPGQINSSHDVIRTSPNRTRFVESFETQSPRITLVPPSPGFEARSFFSDDSSQFRPRGAFRKRFSELRNRTSRGASTDEPRGYDRGLLSSALGRSRASGRSSRQSENTAITTVASSHASQSKRAGRKLVKKIRSWWQRGEDRVREWRWRRRYDGAVGRSVSADLYAGV</sequence>
<dbReference type="OrthoDB" id="4156126at2759"/>
<feature type="compositionally biased region" description="Polar residues" evidence="1">
    <location>
        <begin position="223"/>
        <end position="236"/>
    </location>
</feature>
<feature type="compositionally biased region" description="Basic and acidic residues" evidence="1">
    <location>
        <begin position="797"/>
        <end position="808"/>
    </location>
</feature>
<feature type="region of interest" description="Disordered" evidence="1">
    <location>
        <begin position="412"/>
        <end position="477"/>
    </location>
</feature>
<feature type="compositionally biased region" description="Basic and acidic residues" evidence="1">
    <location>
        <begin position="741"/>
        <end position="752"/>
    </location>
</feature>
<gene>
    <name evidence="2" type="ORF">IMSHALPRED_003334</name>
</gene>
<evidence type="ECO:0000313" key="3">
    <source>
        <dbReference type="Proteomes" id="UP000664534"/>
    </source>
</evidence>
<name>A0A8H3IDL6_9LECA</name>
<dbReference type="AlphaFoldDB" id="A0A8H3IDL6"/>
<dbReference type="EMBL" id="CAJPDT010000017">
    <property type="protein sequence ID" value="CAF9916900.1"/>
    <property type="molecule type" value="Genomic_DNA"/>
</dbReference>
<feature type="compositionally biased region" description="Polar residues" evidence="1">
    <location>
        <begin position="1085"/>
        <end position="1103"/>
    </location>
</feature>